<dbReference type="OrthoDB" id="10286791at2759"/>
<proteinExistence type="predicted"/>
<keyword evidence="4" id="KW-1185">Reference proteome</keyword>
<evidence type="ECO:0000313" key="4">
    <source>
        <dbReference type="Proteomes" id="UP000011081"/>
    </source>
</evidence>
<keyword evidence="1" id="KW-1133">Transmembrane helix</keyword>
<dbReference type="EMBL" id="GL877430">
    <property type="protein sequence ID" value="ELA46878.1"/>
    <property type="molecule type" value="Genomic_DNA"/>
</dbReference>
<keyword evidence="1" id="KW-0472">Membrane</keyword>
<dbReference type="VEuPathDB" id="MicrosporidiaDB:VCUG_01652"/>
<dbReference type="RefSeq" id="XP_008074668.1">
    <property type="nucleotide sequence ID" value="XM_008076477.1"/>
</dbReference>
<accession>L2GUC6</accession>
<sequence>MKQVLICVLFLSHIVHLQFAHNDRAMDNTRRVRRSSTNTNSTSAMLKKFKSTVQIVRMAGNIHEHMISYDKRDNYLYKIEEKTSLVCVANVRLKRGYDRKLWVEEEKTQRDRQRHRSFGPIQKMTKTQTSSIFGRILANLPLYASLMVLLGTYLYTQLRSN</sequence>
<evidence type="ECO:0000256" key="2">
    <source>
        <dbReference type="SAM" id="SignalP"/>
    </source>
</evidence>
<keyword evidence="2" id="KW-0732">Signal</keyword>
<organism evidence="3 4">
    <name type="scientific">Vavraia culicis (isolate floridensis)</name>
    <name type="common">Microsporidian parasite</name>
    <dbReference type="NCBI Taxonomy" id="948595"/>
    <lineage>
        <taxon>Eukaryota</taxon>
        <taxon>Fungi</taxon>
        <taxon>Fungi incertae sedis</taxon>
        <taxon>Microsporidia</taxon>
        <taxon>Pleistophoridae</taxon>
        <taxon>Vavraia</taxon>
    </lineage>
</organism>
<name>L2GUC6_VAVCU</name>
<keyword evidence="1" id="KW-0812">Transmembrane</keyword>
<feature type="chain" id="PRO_5003960265" evidence="2">
    <location>
        <begin position="21"/>
        <end position="161"/>
    </location>
</feature>
<feature type="signal peptide" evidence="2">
    <location>
        <begin position="1"/>
        <end position="20"/>
    </location>
</feature>
<dbReference type="HOGENOM" id="CLU_1645004_0_0_1"/>
<protein>
    <submittedName>
        <fullName evidence="3">Uncharacterized protein</fullName>
    </submittedName>
</protein>
<dbReference type="Proteomes" id="UP000011081">
    <property type="component" value="Unassembled WGS sequence"/>
</dbReference>
<dbReference type="InParanoid" id="L2GUC6"/>
<evidence type="ECO:0000313" key="3">
    <source>
        <dbReference type="EMBL" id="ELA46878.1"/>
    </source>
</evidence>
<feature type="transmembrane region" description="Helical" evidence="1">
    <location>
        <begin position="132"/>
        <end position="155"/>
    </location>
</feature>
<dbReference type="GeneID" id="19879526"/>
<gene>
    <name evidence="3" type="ORF">VCUG_01652</name>
</gene>
<reference evidence="4" key="1">
    <citation type="submission" date="2011-03" db="EMBL/GenBank/DDBJ databases">
        <title>The genome sequence of Vavraia culicis strain floridensis.</title>
        <authorList>
            <consortium name="The Broad Institute Genome Sequencing Platform"/>
            <person name="Cuomo C."/>
            <person name="Becnel J."/>
            <person name="Sanscrainte N."/>
            <person name="Young S.K."/>
            <person name="Zeng Q."/>
            <person name="Gargeya S."/>
            <person name="Fitzgerald M."/>
            <person name="Haas B."/>
            <person name="Abouelleil A."/>
            <person name="Alvarado L."/>
            <person name="Arachchi H.M."/>
            <person name="Berlin A."/>
            <person name="Chapman S.B."/>
            <person name="Gearin G."/>
            <person name="Goldberg J."/>
            <person name="Griggs A."/>
            <person name="Gujja S."/>
            <person name="Hansen M."/>
            <person name="Heiman D."/>
            <person name="Howarth C."/>
            <person name="Larimer J."/>
            <person name="Lui A."/>
            <person name="MacDonald P.J.P."/>
            <person name="McCowen C."/>
            <person name="Montmayeur A."/>
            <person name="Murphy C."/>
            <person name="Neiman D."/>
            <person name="Pearson M."/>
            <person name="Priest M."/>
            <person name="Roberts A."/>
            <person name="Saif S."/>
            <person name="Shea T."/>
            <person name="Sisk P."/>
            <person name="Stolte C."/>
            <person name="Sykes S."/>
            <person name="Wortman J."/>
            <person name="Nusbaum C."/>
            <person name="Birren B."/>
        </authorList>
    </citation>
    <scope>NUCLEOTIDE SEQUENCE [LARGE SCALE GENOMIC DNA]</scope>
    <source>
        <strain evidence="4">floridensis</strain>
    </source>
</reference>
<evidence type="ECO:0000256" key="1">
    <source>
        <dbReference type="SAM" id="Phobius"/>
    </source>
</evidence>
<dbReference type="AlphaFoldDB" id="L2GUC6"/>